<evidence type="ECO:0000256" key="1">
    <source>
        <dbReference type="SAM" id="MobiDB-lite"/>
    </source>
</evidence>
<feature type="region of interest" description="Disordered" evidence="1">
    <location>
        <begin position="95"/>
        <end position="116"/>
    </location>
</feature>
<evidence type="ECO:0000313" key="3">
    <source>
        <dbReference type="Proteomes" id="UP000019335"/>
    </source>
</evidence>
<proteinExistence type="predicted"/>
<accession>W7T7V2</accession>
<evidence type="ECO:0000313" key="2">
    <source>
        <dbReference type="EMBL" id="EWM22522.1"/>
    </source>
</evidence>
<comment type="caution">
    <text evidence="2">The sequence shown here is derived from an EMBL/GenBank/DDBJ whole genome shotgun (WGS) entry which is preliminary data.</text>
</comment>
<dbReference type="Proteomes" id="UP000019335">
    <property type="component" value="Unassembled WGS sequence"/>
</dbReference>
<keyword evidence="3" id="KW-1185">Reference proteome</keyword>
<gene>
    <name evidence="2" type="ORF">Naga_102391g1</name>
</gene>
<organism evidence="2 3">
    <name type="scientific">Nannochloropsis gaditana</name>
    <dbReference type="NCBI Taxonomy" id="72520"/>
    <lineage>
        <taxon>Eukaryota</taxon>
        <taxon>Sar</taxon>
        <taxon>Stramenopiles</taxon>
        <taxon>Ochrophyta</taxon>
        <taxon>Eustigmatophyceae</taxon>
        <taxon>Eustigmatales</taxon>
        <taxon>Monodopsidaceae</taxon>
        <taxon>Nannochloropsis</taxon>
    </lineage>
</organism>
<reference evidence="2 3" key="1">
    <citation type="journal article" date="2014" name="Mol. Plant">
        <title>Chromosome Scale Genome Assembly and Transcriptome Profiling of Nannochloropsis gaditana in Nitrogen Depletion.</title>
        <authorList>
            <person name="Corteggiani Carpinelli E."/>
            <person name="Telatin A."/>
            <person name="Vitulo N."/>
            <person name="Forcato C."/>
            <person name="D'Angelo M."/>
            <person name="Schiavon R."/>
            <person name="Vezzi A."/>
            <person name="Giacometti G.M."/>
            <person name="Morosinotto T."/>
            <person name="Valle G."/>
        </authorList>
    </citation>
    <scope>NUCLEOTIDE SEQUENCE [LARGE SCALE GENOMIC DNA]</scope>
    <source>
        <strain evidence="2 3">B-31</strain>
    </source>
</reference>
<dbReference type="AlphaFoldDB" id="W7T7V2"/>
<dbReference type="EMBL" id="AZIL01002181">
    <property type="protein sequence ID" value="EWM22522.1"/>
    <property type="molecule type" value="Genomic_DNA"/>
</dbReference>
<protein>
    <submittedName>
        <fullName evidence="2">Uncharacterized protein</fullName>
    </submittedName>
</protein>
<sequence length="116" mass="12618">MRAETLNEVGVEGVGPFSKVEVEAQGGGEGGKGLETLRVLKFENLTAQEQQTQQALGGGGGSDRRKLRDCYQWDLVLLVRRMEPVWEAVGRAKGFKRALPPPSPRPFPRCRGGGGR</sequence>
<name>W7T7V2_9STRA</name>